<evidence type="ECO:0000313" key="7">
    <source>
        <dbReference type="EMBL" id="TWT62048.1"/>
    </source>
</evidence>
<dbReference type="HAMAP" id="MF_00724">
    <property type="entry name" value="FliE"/>
    <property type="match status" value="1"/>
</dbReference>
<feature type="region of interest" description="Disordered" evidence="6">
    <location>
        <begin position="1"/>
        <end position="26"/>
    </location>
</feature>
<dbReference type="GO" id="GO:0003774">
    <property type="term" value="F:cytoskeletal motor activity"/>
    <property type="evidence" value="ECO:0007669"/>
    <property type="project" value="InterPro"/>
</dbReference>
<dbReference type="PANTHER" id="PTHR34653">
    <property type="match status" value="1"/>
</dbReference>
<evidence type="ECO:0000256" key="4">
    <source>
        <dbReference type="HAMAP-Rule" id="MF_00724"/>
    </source>
</evidence>
<keyword evidence="7" id="KW-0966">Cell projection</keyword>
<keyword evidence="7" id="KW-0969">Cilium</keyword>
<proteinExistence type="inferred from homology"/>
<dbReference type="PANTHER" id="PTHR34653:SF1">
    <property type="entry name" value="FLAGELLAR HOOK-BASAL BODY COMPLEX PROTEIN FLIE"/>
    <property type="match status" value="1"/>
</dbReference>
<comment type="caution">
    <text evidence="7">The sequence shown here is derived from an EMBL/GenBank/DDBJ whole genome shotgun (WGS) entry which is preliminary data.</text>
</comment>
<evidence type="ECO:0000313" key="8">
    <source>
        <dbReference type="Proteomes" id="UP000316095"/>
    </source>
</evidence>
<protein>
    <recommendedName>
        <fullName evidence="4 5">Flagellar hook-basal body complex protein FliE</fullName>
    </recommendedName>
</protein>
<name>A0A5C5XH87_9PLAN</name>
<dbReference type="AlphaFoldDB" id="A0A5C5XH87"/>
<dbReference type="RefSeq" id="WP_146503949.1">
    <property type="nucleotide sequence ID" value="NZ_SJPG01000001.1"/>
</dbReference>
<accession>A0A5C5XH87</accession>
<dbReference type="Proteomes" id="UP000316095">
    <property type="component" value="Unassembled WGS sequence"/>
</dbReference>
<dbReference type="OrthoDB" id="285952at2"/>
<dbReference type="GO" id="GO:0005198">
    <property type="term" value="F:structural molecule activity"/>
    <property type="evidence" value="ECO:0007669"/>
    <property type="project" value="UniProtKB-UniRule"/>
</dbReference>
<comment type="similarity">
    <text evidence="2 4">Belongs to the FliE family.</text>
</comment>
<keyword evidence="3 4" id="KW-0975">Bacterial flagellum</keyword>
<organism evidence="7 8">
    <name type="scientific">Rubinisphaera italica</name>
    <dbReference type="NCBI Taxonomy" id="2527969"/>
    <lineage>
        <taxon>Bacteria</taxon>
        <taxon>Pseudomonadati</taxon>
        <taxon>Planctomycetota</taxon>
        <taxon>Planctomycetia</taxon>
        <taxon>Planctomycetales</taxon>
        <taxon>Planctomycetaceae</taxon>
        <taxon>Rubinisphaera</taxon>
    </lineage>
</organism>
<evidence type="ECO:0000256" key="2">
    <source>
        <dbReference type="ARBA" id="ARBA00009272"/>
    </source>
</evidence>
<dbReference type="InterPro" id="IPR001624">
    <property type="entry name" value="FliE"/>
</dbReference>
<evidence type="ECO:0000256" key="6">
    <source>
        <dbReference type="SAM" id="MobiDB-lite"/>
    </source>
</evidence>
<evidence type="ECO:0000256" key="1">
    <source>
        <dbReference type="ARBA" id="ARBA00004117"/>
    </source>
</evidence>
<keyword evidence="8" id="KW-1185">Reference proteome</keyword>
<dbReference type="GO" id="GO:0071973">
    <property type="term" value="P:bacterial-type flagellum-dependent cell motility"/>
    <property type="evidence" value="ECO:0007669"/>
    <property type="project" value="InterPro"/>
</dbReference>
<feature type="compositionally biased region" description="Polar residues" evidence="6">
    <location>
        <begin position="1"/>
        <end position="17"/>
    </location>
</feature>
<sequence length="102" mass="11394">MNPSILPTSITPANLPTWTPPVKSTEGSQPVDFQKMLFDSIQETSNLGHTAEQNIETRLMGGDITSAEVFTSMKKADMALKMMMQVRNKVVSAYQEVQQMRM</sequence>
<evidence type="ECO:0000256" key="5">
    <source>
        <dbReference type="NCBIfam" id="TIGR00205"/>
    </source>
</evidence>
<dbReference type="Pfam" id="PF02049">
    <property type="entry name" value="FliE"/>
    <property type="match status" value="1"/>
</dbReference>
<keyword evidence="7" id="KW-0282">Flagellum</keyword>
<reference evidence="7 8" key="1">
    <citation type="submission" date="2019-02" db="EMBL/GenBank/DDBJ databases">
        <title>Deep-cultivation of Planctomycetes and their phenomic and genomic characterization uncovers novel biology.</title>
        <authorList>
            <person name="Wiegand S."/>
            <person name="Jogler M."/>
            <person name="Boedeker C."/>
            <person name="Pinto D."/>
            <person name="Vollmers J."/>
            <person name="Rivas-Marin E."/>
            <person name="Kohn T."/>
            <person name="Peeters S.H."/>
            <person name="Heuer A."/>
            <person name="Rast P."/>
            <person name="Oberbeckmann S."/>
            <person name="Bunk B."/>
            <person name="Jeske O."/>
            <person name="Meyerdierks A."/>
            <person name="Storesund J.E."/>
            <person name="Kallscheuer N."/>
            <person name="Luecker S."/>
            <person name="Lage O.M."/>
            <person name="Pohl T."/>
            <person name="Merkel B.J."/>
            <person name="Hornburger P."/>
            <person name="Mueller R.-W."/>
            <person name="Bruemmer F."/>
            <person name="Labrenz M."/>
            <person name="Spormann A.M."/>
            <person name="Op Den Camp H."/>
            <person name="Overmann J."/>
            <person name="Amann R."/>
            <person name="Jetten M.S.M."/>
            <person name="Mascher T."/>
            <person name="Medema M.H."/>
            <person name="Devos D.P."/>
            <person name="Kaster A.-K."/>
            <person name="Ovreas L."/>
            <person name="Rohde M."/>
            <person name="Galperin M.Y."/>
            <person name="Jogler C."/>
        </authorList>
    </citation>
    <scope>NUCLEOTIDE SEQUENCE [LARGE SCALE GENOMIC DNA]</scope>
    <source>
        <strain evidence="7 8">Pan54</strain>
    </source>
</reference>
<evidence type="ECO:0000256" key="3">
    <source>
        <dbReference type="ARBA" id="ARBA00023143"/>
    </source>
</evidence>
<dbReference type="NCBIfam" id="TIGR00205">
    <property type="entry name" value="fliE"/>
    <property type="match status" value="1"/>
</dbReference>
<gene>
    <name evidence="4" type="primary">fliE</name>
    <name evidence="7" type="ORF">Pan54_27870</name>
</gene>
<dbReference type="PRINTS" id="PR01006">
    <property type="entry name" value="FLGHOOKFLIE"/>
</dbReference>
<comment type="subcellular location">
    <subcellularLocation>
        <location evidence="1 4">Bacterial flagellum basal body</location>
    </subcellularLocation>
</comment>
<dbReference type="EMBL" id="SJPG01000001">
    <property type="protein sequence ID" value="TWT62048.1"/>
    <property type="molecule type" value="Genomic_DNA"/>
</dbReference>
<dbReference type="GO" id="GO:0009425">
    <property type="term" value="C:bacterial-type flagellum basal body"/>
    <property type="evidence" value="ECO:0007669"/>
    <property type="project" value="UniProtKB-SubCell"/>
</dbReference>